<name>A0AAE0MQP7_9PEZI</name>
<evidence type="ECO:0000313" key="3">
    <source>
        <dbReference type="Proteomes" id="UP001278500"/>
    </source>
</evidence>
<feature type="region of interest" description="Disordered" evidence="1">
    <location>
        <begin position="491"/>
        <end position="514"/>
    </location>
</feature>
<dbReference type="RefSeq" id="XP_062680762.1">
    <property type="nucleotide sequence ID" value="XM_062824799.1"/>
</dbReference>
<comment type="caution">
    <text evidence="2">The sequence shown here is derived from an EMBL/GenBank/DDBJ whole genome shotgun (WGS) entry which is preliminary data.</text>
</comment>
<proteinExistence type="predicted"/>
<dbReference type="Proteomes" id="UP001278500">
    <property type="component" value="Unassembled WGS sequence"/>
</dbReference>
<dbReference type="GeneID" id="87861953"/>
<sequence length="514" mass="57296">MAPSKSKKPKKQTAVTISPVLRRFELEDVFINQRHNNFKDPQLVLKSQLDRSRGMPYNAGVNSQMPIWHHQLMIHVKDKADELAKLDLEDFTPAAKARDPPSQCTAACSPSERAFMFWYPMGPERASLLFSMKSTSDFEAVLREMKRWEVTMASSRHGFGHSFWIRREQQGLPSIPQINPLTVTKSSSRRHRKYITNAHPGLLIDTNNPHLLHSVSSAGQFFASPQPIQHLSQPFYLQQPQQALVPGSLLQRSASTIAVPGVLGEGVYKISKVKSNPIGRSRVRRLSSSKAGEAAPTYLTRPRIARQPSGLSSGIVNFNHDSPAVQLQPRPPINIPKMAKHFMAGLTEATMIWNEHMRRGKEESDLVSDLKEKIRIWMRHARVCQRDLNEVDFATKQRMRGQPVGTGTLRRMSKSGVGSRFHPSVPFTSGKPMVRSTRQPVEIPPASAETFSLGVPSPILSSRSTVISSHSDLASIPNSRFALPTHFPSLTATTQNSPSPTNSWGERAFTGGFL</sequence>
<dbReference type="AlphaFoldDB" id="A0AAE0MQP7"/>
<evidence type="ECO:0000313" key="2">
    <source>
        <dbReference type="EMBL" id="KAK3342969.1"/>
    </source>
</evidence>
<feature type="compositionally biased region" description="Polar residues" evidence="1">
    <location>
        <begin position="491"/>
        <end position="504"/>
    </location>
</feature>
<reference evidence="2" key="2">
    <citation type="submission" date="2023-06" db="EMBL/GenBank/DDBJ databases">
        <authorList>
            <consortium name="Lawrence Berkeley National Laboratory"/>
            <person name="Haridas S."/>
            <person name="Hensen N."/>
            <person name="Bonometti L."/>
            <person name="Westerberg I."/>
            <person name="Brannstrom I.O."/>
            <person name="Guillou S."/>
            <person name="Cros-Aarteil S."/>
            <person name="Calhoun S."/>
            <person name="Kuo A."/>
            <person name="Mondo S."/>
            <person name="Pangilinan J."/>
            <person name="Riley R."/>
            <person name="Labutti K."/>
            <person name="Andreopoulos B."/>
            <person name="Lipzen A."/>
            <person name="Chen C."/>
            <person name="Yanf M."/>
            <person name="Daum C."/>
            <person name="Ng V."/>
            <person name="Clum A."/>
            <person name="Steindorff A."/>
            <person name="Ohm R."/>
            <person name="Martin F."/>
            <person name="Silar P."/>
            <person name="Natvig D."/>
            <person name="Lalanne C."/>
            <person name="Gautier V."/>
            <person name="Ament-Velasquez S.L."/>
            <person name="Kruys A."/>
            <person name="Hutchinson M.I."/>
            <person name="Powell A.J."/>
            <person name="Barry K."/>
            <person name="Miller A.N."/>
            <person name="Grigoriev I.V."/>
            <person name="Debuchy R."/>
            <person name="Gladieux P."/>
            <person name="Thoren M.H."/>
            <person name="Johannesson H."/>
        </authorList>
    </citation>
    <scope>NUCLEOTIDE SEQUENCE</scope>
    <source>
        <strain evidence="2">CBS 560.94</strain>
    </source>
</reference>
<accession>A0AAE0MQP7</accession>
<keyword evidence="3" id="KW-1185">Reference proteome</keyword>
<feature type="region of interest" description="Disordered" evidence="1">
    <location>
        <begin position="399"/>
        <end position="436"/>
    </location>
</feature>
<dbReference type="EMBL" id="JAUEPP010000005">
    <property type="protein sequence ID" value="KAK3342969.1"/>
    <property type="molecule type" value="Genomic_DNA"/>
</dbReference>
<reference evidence="2" key="1">
    <citation type="journal article" date="2023" name="Mol. Phylogenet. Evol.">
        <title>Genome-scale phylogeny and comparative genomics of the fungal order Sordariales.</title>
        <authorList>
            <person name="Hensen N."/>
            <person name="Bonometti L."/>
            <person name="Westerberg I."/>
            <person name="Brannstrom I.O."/>
            <person name="Guillou S."/>
            <person name="Cros-Aarteil S."/>
            <person name="Calhoun S."/>
            <person name="Haridas S."/>
            <person name="Kuo A."/>
            <person name="Mondo S."/>
            <person name="Pangilinan J."/>
            <person name="Riley R."/>
            <person name="LaButti K."/>
            <person name="Andreopoulos B."/>
            <person name="Lipzen A."/>
            <person name="Chen C."/>
            <person name="Yan M."/>
            <person name="Daum C."/>
            <person name="Ng V."/>
            <person name="Clum A."/>
            <person name="Steindorff A."/>
            <person name="Ohm R.A."/>
            <person name="Martin F."/>
            <person name="Silar P."/>
            <person name="Natvig D.O."/>
            <person name="Lalanne C."/>
            <person name="Gautier V."/>
            <person name="Ament-Velasquez S.L."/>
            <person name="Kruys A."/>
            <person name="Hutchinson M.I."/>
            <person name="Powell A.J."/>
            <person name="Barry K."/>
            <person name="Miller A.N."/>
            <person name="Grigoriev I.V."/>
            <person name="Debuchy R."/>
            <person name="Gladieux P."/>
            <person name="Hiltunen Thoren M."/>
            <person name="Johannesson H."/>
        </authorList>
    </citation>
    <scope>NUCLEOTIDE SEQUENCE</scope>
    <source>
        <strain evidence="2">CBS 560.94</strain>
    </source>
</reference>
<evidence type="ECO:0000256" key="1">
    <source>
        <dbReference type="SAM" id="MobiDB-lite"/>
    </source>
</evidence>
<protein>
    <submittedName>
        <fullName evidence="2">Uncharacterized protein</fullName>
    </submittedName>
</protein>
<organism evidence="2 3">
    <name type="scientific">Neurospora tetraspora</name>
    <dbReference type="NCBI Taxonomy" id="94610"/>
    <lineage>
        <taxon>Eukaryota</taxon>
        <taxon>Fungi</taxon>
        <taxon>Dikarya</taxon>
        <taxon>Ascomycota</taxon>
        <taxon>Pezizomycotina</taxon>
        <taxon>Sordariomycetes</taxon>
        <taxon>Sordariomycetidae</taxon>
        <taxon>Sordariales</taxon>
        <taxon>Sordariaceae</taxon>
        <taxon>Neurospora</taxon>
    </lineage>
</organism>
<gene>
    <name evidence="2" type="ORF">B0H65DRAFT_429085</name>
</gene>